<dbReference type="Pfam" id="PF02163">
    <property type="entry name" value="Peptidase_M50"/>
    <property type="match status" value="1"/>
</dbReference>
<evidence type="ECO:0000313" key="15">
    <source>
        <dbReference type="Proteomes" id="UP000254603"/>
    </source>
</evidence>
<keyword evidence="7 11" id="KW-0862">Zinc</keyword>
<evidence type="ECO:0000313" key="16">
    <source>
        <dbReference type="Proteomes" id="UP000594903"/>
    </source>
</evidence>
<dbReference type="InterPro" id="IPR004387">
    <property type="entry name" value="Pept_M50_Zn"/>
</dbReference>
<feature type="domain" description="PDZ" evidence="12">
    <location>
        <begin position="118"/>
        <end position="190"/>
    </location>
</feature>
<dbReference type="Proteomes" id="UP000254603">
    <property type="component" value="Unassembled WGS sequence"/>
</dbReference>
<dbReference type="Gene3D" id="2.30.42.10">
    <property type="match status" value="2"/>
</dbReference>
<evidence type="ECO:0000256" key="9">
    <source>
        <dbReference type="ARBA" id="ARBA00023049"/>
    </source>
</evidence>
<dbReference type="AlphaFoldDB" id="A0A378XA51"/>
<keyword evidence="11" id="KW-0479">Metal-binding</keyword>
<sequence length="475" mass="51709">MLTTIISFLITISIVVVFHEWGHYLACRLFGIHVERFSLGFGQVIYKKTDRRGCEWALSSLPLGGYVKPLSIDSEHYAAYLDSPEGLPGKPIEAVTPWHRFVVFAAGPLFSFILAILIYTGLNLKGEQEVIAVLAEPQTASAAADAGLRHRDLIIGVNGSSVYSWSQLNEALLEPIHFGREATLEVIRGLDTQSFPGHIRDLEQQLASYPKESLLIRFDAVNGSLENRNLMAESGLFIDTSRVKVVEVMADSAAATAGLIEGDIIKGLCAPLPQQRENSATTFSLQGLMMAFKEHPDQSLCLSVERNGSNLSMPLTPDLVSQDGESFGRAGMRLSADLPTMTVRYGVIDSVTKAVEKTYQLAAMSVKVVGRIITGDVSWRNLSGPLTIADYSGKVAQAGVWPFISFIALISLSIGVLNLLPIPALDGGQMVICAIEGVRGRPLPDKIIRHIHATGYVLLLMLMVLAFTSDIFRLL</sequence>
<evidence type="ECO:0000256" key="2">
    <source>
        <dbReference type="ARBA" id="ARBA00004141"/>
    </source>
</evidence>
<protein>
    <recommendedName>
        <fullName evidence="11">Zinc metalloprotease</fullName>
        <ecNumber evidence="11">3.4.24.-</ecNumber>
    </recommendedName>
</protein>
<dbReference type="EMBL" id="UGSB01000001">
    <property type="protein sequence ID" value="SUA50357.1"/>
    <property type="molecule type" value="Genomic_DNA"/>
</dbReference>
<feature type="transmembrane region" description="Helical" evidence="11">
    <location>
        <begin position="453"/>
        <end position="472"/>
    </location>
</feature>
<accession>A0A378XA51</accession>
<keyword evidence="5 11" id="KW-0812">Transmembrane</keyword>
<evidence type="ECO:0000256" key="7">
    <source>
        <dbReference type="ARBA" id="ARBA00022833"/>
    </source>
</evidence>
<dbReference type="PANTHER" id="PTHR42837:SF2">
    <property type="entry name" value="MEMBRANE METALLOPROTEASE ARASP2, CHLOROPLASTIC-RELATED"/>
    <property type="match status" value="1"/>
</dbReference>
<evidence type="ECO:0000256" key="8">
    <source>
        <dbReference type="ARBA" id="ARBA00022989"/>
    </source>
</evidence>
<dbReference type="OrthoDB" id="9782003at2"/>
<feature type="transmembrane region" description="Helical" evidence="11">
    <location>
        <begin position="400"/>
        <end position="420"/>
    </location>
</feature>
<proteinExistence type="inferred from homology"/>
<dbReference type="SUPFAM" id="SSF50156">
    <property type="entry name" value="PDZ domain-like"/>
    <property type="match status" value="2"/>
</dbReference>
<keyword evidence="4 14" id="KW-0645">Protease</keyword>
<keyword evidence="10 11" id="KW-0472">Membrane</keyword>
<keyword evidence="6 11" id="KW-0378">Hydrolase</keyword>
<dbReference type="SMART" id="SM00228">
    <property type="entry name" value="PDZ"/>
    <property type="match status" value="2"/>
</dbReference>
<comment type="cofactor">
    <cofactor evidence="1 11">
        <name>Zn(2+)</name>
        <dbReference type="ChEBI" id="CHEBI:29105"/>
    </cofactor>
</comment>
<comment type="subcellular location">
    <subcellularLocation>
        <location evidence="2">Membrane</location>
        <topology evidence="2">Multi-pass membrane protein</topology>
    </subcellularLocation>
</comment>
<dbReference type="NCBIfam" id="TIGR00054">
    <property type="entry name" value="RIP metalloprotease RseP"/>
    <property type="match status" value="1"/>
</dbReference>
<evidence type="ECO:0000256" key="3">
    <source>
        <dbReference type="ARBA" id="ARBA00007931"/>
    </source>
</evidence>
<dbReference type="PANTHER" id="PTHR42837">
    <property type="entry name" value="REGULATOR OF SIGMA-E PROTEASE RSEP"/>
    <property type="match status" value="1"/>
</dbReference>
<dbReference type="EMBL" id="CP065725">
    <property type="protein sequence ID" value="QPT40186.1"/>
    <property type="molecule type" value="Genomic_DNA"/>
</dbReference>
<evidence type="ECO:0000259" key="12">
    <source>
        <dbReference type="SMART" id="SM00228"/>
    </source>
</evidence>
<evidence type="ECO:0000256" key="6">
    <source>
        <dbReference type="ARBA" id="ARBA00022801"/>
    </source>
</evidence>
<evidence type="ECO:0000256" key="5">
    <source>
        <dbReference type="ARBA" id="ARBA00022692"/>
    </source>
</evidence>
<keyword evidence="8 11" id="KW-1133">Transmembrane helix</keyword>
<dbReference type="GO" id="GO:0004222">
    <property type="term" value="F:metalloendopeptidase activity"/>
    <property type="evidence" value="ECO:0007669"/>
    <property type="project" value="InterPro"/>
</dbReference>
<reference evidence="13 16" key="2">
    <citation type="submission" date="2020-12" db="EMBL/GenBank/DDBJ databases">
        <title>FDA dAtabase for Regulatory Grade micrObial Sequences (FDA-ARGOS): Supporting development and validation of Infectious Disease Dx tests.</title>
        <authorList>
            <person name="Sproer C."/>
            <person name="Gronow S."/>
            <person name="Severitt S."/>
            <person name="Schroder I."/>
            <person name="Tallon L."/>
            <person name="Sadzewicz L."/>
            <person name="Zhao X."/>
            <person name="Boylan J."/>
            <person name="Ott S."/>
            <person name="Bowen H."/>
            <person name="Vavikolanu K."/>
            <person name="Mehta A."/>
            <person name="Aluvathingal J."/>
            <person name="Nadendla S."/>
            <person name="Lowell S."/>
            <person name="Myers T."/>
            <person name="Yan Y."/>
            <person name="Sichtig H."/>
        </authorList>
    </citation>
    <scope>NUCLEOTIDE SEQUENCE [LARGE SCALE GENOMIC DNA]</scope>
    <source>
        <strain evidence="13 16">FDAARGOS_872</strain>
    </source>
</reference>
<dbReference type="GO" id="GO:0016020">
    <property type="term" value="C:membrane"/>
    <property type="evidence" value="ECO:0007669"/>
    <property type="project" value="UniProtKB-SubCell"/>
</dbReference>
<evidence type="ECO:0000256" key="10">
    <source>
        <dbReference type="ARBA" id="ARBA00023136"/>
    </source>
</evidence>
<comment type="similarity">
    <text evidence="3 11">Belongs to the peptidase M50B family.</text>
</comment>
<dbReference type="EC" id="3.4.24.-" evidence="11"/>
<keyword evidence="16" id="KW-1185">Reference proteome</keyword>
<evidence type="ECO:0000313" key="13">
    <source>
        <dbReference type="EMBL" id="QPT40186.1"/>
    </source>
</evidence>
<organism evidence="14 15">
    <name type="scientific">Oligella ureolytica</name>
    <dbReference type="NCBI Taxonomy" id="90244"/>
    <lineage>
        <taxon>Bacteria</taxon>
        <taxon>Pseudomonadati</taxon>
        <taxon>Pseudomonadota</taxon>
        <taxon>Betaproteobacteria</taxon>
        <taxon>Burkholderiales</taxon>
        <taxon>Alcaligenaceae</taxon>
        <taxon>Oligella</taxon>
    </lineage>
</organism>
<dbReference type="STRING" id="1122619.GCA_000373745_01729"/>
<feature type="transmembrane region" description="Helical" evidence="11">
    <location>
        <begin position="101"/>
        <end position="122"/>
    </location>
</feature>
<dbReference type="InterPro" id="IPR036034">
    <property type="entry name" value="PDZ_sf"/>
</dbReference>
<gene>
    <name evidence="14" type="primary">rseP</name>
    <name evidence="13" type="ORF">I6G29_00650</name>
    <name evidence="14" type="ORF">NCTC11997_00166</name>
</gene>
<dbReference type="InterPro" id="IPR008915">
    <property type="entry name" value="Peptidase_M50"/>
</dbReference>
<keyword evidence="9 11" id="KW-0482">Metalloprotease</keyword>
<reference evidence="14 15" key="1">
    <citation type="submission" date="2018-06" db="EMBL/GenBank/DDBJ databases">
        <authorList>
            <consortium name="Pathogen Informatics"/>
            <person name="Doyle S."/>
        </authorList>
    </citation>
    <scope>NUCLEOTIDE SEQUENCE [LARGE SCALE GENOMIC DNA]</scope>
    <source>
        <strain evidence="14 15">NCTC11997</strain>
    </source>
</reference>
<dbReference type="InterPro" id="IPR001478">
    <property type="entry name" value="PDZ"/>
</dbReference>
<dbReference type="GO" id="GO:0006508">
    <property type="term" value="P:proteolysis"/>
    <property type="evidence" value="ECO:0007669"/>
    <property type="project" value="UniProtKB-KW"/>
</dbReference>
<dbReference type="CDD" id="cd06163">
    <property type="entry name" value="S2P-M50_PDZ_RseP-like"/>
    <property type="match status" value="1"/>
</dbReference>
<dbReference type="GO" id="GO:0046872">
    <property type="term" value="F:metal ion binding"/>
    <property type="evidence" value="ECO:0007669"/>
    <property type="project" value="UniProtKB-KW"/>
</dbReference>
<name>A0A378XA51_9BURK</name>
<evidence type="ECO:0000313" key="14">
    <source>
        <dbReference type="EMBL" id="SUA50357.1"/>
    </source>
</evidence>
<evidence type="ECO:0000256" key="11">
    <source>
        <dbReference type="RuleBase" id="RU362031"/>
    </source>
</evidence>
<evidence type="ECO:0000256" key="4">
    <source>
        <dbReference type="ARBA" id="ARBA00022670"/>
    </source>
</evidence>
<feature type="domain" description="PDZ" evidence="12">
    <location>
        <begin position="232"/>
        <end position="308"/>
    </location>
</feature>
<dbReference type="Proteomes" id="UP000594903">
    <property type="component" value="Chromosome"/>
</dbReference>
<feature type="transmembrane region" description="Helical" evidence="11">
    <location>
        <begin position="6"/>
        <end position="26"/>
    </location>
</feature>
<evidence type="ECO:0000256" key="1">
    <source>
        <dbReference type="ARBA" id="ARBA00001947"/>
    </source>
</evidence>
<dbReference type="RefSeq" id="WP_018574903.1">
    <property type="nucleotide sequence ID" value="NZ_CP065725.1"/>
</dbReference>